<feature type="domain" description="4Fe-4S ferredoxin-type" evidence="5">
    <location>
        <begin position="216"/>
        <end position="243"/>
    </location>
</feature>
<comment type="caution">
    <text evidence="6">The sequence shown here is derived from an EMBL/GenBank/DDBJ whole genome shotgun (WGS) entry which is preliminary data.</text>
</comment>
<dbReference type="PROSITE" id="PS51379">
    <property type="entry name" value="4FE4S_FER_2"/>
    <property type="match status" value="2"/>
</dbReference>
<keyword evidence="2" id="KW-0479">Metal-binding</keyword>
<gene>
    <name evidence="6" type="ORF">KJ970_15640</name>
</gene>
<sequence length="355" mass="38077">MSKVYLVPAQSTETKDQIHQKIRALWRQAGLANCFRKQDLAALKLHVGEPGREPHLSPVVAAALVDCMKEAGARPFLTDTAVLYKSRRDNGVDHAQVAYEHGFSIEGTGAPFIPTDGLNGSEEIEVTVSGKHYKTVAIASAAIQARSMLVLTHATGHLGTGFGGALKNLGMGLSAKKGKLRQHSGQHPHIDLKKCTSCGTCAVWCPENAITVNAGAEIVKELCIGCGECVAMCLDGAVRFDWTIMGRELQERIVEHAAAVVRGKPGRIGYVTVAMGITKDCDCLSKRQDPLCEDIGILASHDPVAIDLAVMELVKERAGRTLESMSYPDRDGMIQIHYAAELGLGQSSAELVLVD</sequence>
<keyword evidence="3" id="KW-0408">Iron</keyword>
<protein>
    <submittedName>
        <fullName evidence="6">DUF362 domain-containing protein</fullName>
    </submittedName>
</protein>
<dbReference type="SUPFAM" id="SSF54862">
    <property type="entry name" value="4Fe-4S ferredoxins"/>
    <property type="match status" value="1"/>
</dbReference>
<dbReference type="AlphaFoldDB" id="A0A948RWW9"/>
<dbReference type="InterPro" id="IPR007160">
    <property type="entry name" value="DUF362"/>
</dbReference>
<feature type="domain" description="4Fe-4S ferredoxin-type" evidence="5">
    <location>
        <begin position="186"/>
        <end position="215"/>
    </location>
</feature>
<evidence type="ECO:0000313" key="6">
    <source>
        <dbReference type="EMBL" id="MBU2692355.1"/>
    </source>
</evidence>
<dbReference type="Proteomes" id="UP000777784">
    <property type="component" value="Unassembled WGS sequence"/>
</dbReference>
<accession>A0A948RWW9</accession>
<keyword evidence="4" id="KW-0411">Iron-sulfur</keyword>
<evidence type="ECO:0000256" key="1">
    <source>
        <dbReference type="ARBA" id="ARBA00022485"/>
    </source>
</evidence>
<evidence type="ECO:0000256" key="3">
    <source>
        <dbReference type="ARBA" id="ARBA00023004"/>
    </source>
</evidence>
<evidence type="ECO:0000259" key="5">
    <source>
        <dbReference type="PROSITE" id="PS51379"/>
    </source>
</evidence>
<organism evidence="6 7">
    <name type="scientific">Eiseniibacteriota bacterium</name>
    <dbReference type="NCBI Taxonomy" id="2212470"/>
    <lineage>
        <taxon>Bacteria</taxon>
        <taxon>Candidatus Eiseniibacteriota</taxon>
    </lineage>
</organism>
<reference evidence="6" key="1">
    <citation type="submission" date="2021-05" db="EMBL/GenBank/DDBJ databases">
        <title>Energy efficiency and biological interactions define the core microbiome of deep oligotrophic groundwater.</title>
        <authorList>
            <person name="Mehrshad M."/>
            <person name="Lopez-Fernandez M."/>
            <person name="Bell E."/>
            <person name="Bernier-Latmani R."/>
            <person name="Bertilsson S."/>
            <person name="Dopson M."/>
        </authorList>
    </citation>
    <scope>NUCLEOTIDE SEQUENCE</scope>
    <source>
        <strain evidence="6">Modern_marine.mb.64</strain>
    </source>
</reference>
<dbReference type="PANTHER" id="PTHR24960">
    <property type="entry name" value="PHOTOSYSTEM I IRON-SULFUR CENTER-RELATED"/>
    <property type="match status" value="1"/>
</dbReference>
<dbReference type="InterPro" id="IPR017900">
    <property type="entry name" value="4Fe4S_Fe_S_CS"/>
</dbReference>
<evidence type="ECO:0000313" key="7">
    <source>
        <dbReference type="Proteomes" id="UP000777784"/>
    </source>
</evidence>
<dbReference type="PROSITE" id="PS00198">
    <property type="entry name" value="4FE4S_FER_1"/>
    <property type="match status" value="1"/>
</dbReference>
<dbReference type="GO" id="GO:0051539">
    <property type="term" value="F:4 iron, 4 sulfur cluster binding"/>
    <property type="evidence" value="ECO:0007669"/>
    <property type="project" value="UniProtKB-KW"/>
</dbReference>
<dbReference type="Pfam" id="PF04015">
    <property type="entry name" value="DUF362"/>
    <property type="match status" value="1"/>
</dbReference>
<name>A0A948RWW9_UNCEI</name>
<dbReference type="InterPro" id="IPR017896">
    <property type="entry name" value="4Fe4S_Fe-S-bd"/>
</dbReference>
<dbReference type="Gene3D" id="3.30.70.20">
    <property type="match status" value="1"/>
</dbReference>
<dbReference type="InterPro" id="IPR050157">
    <property type="entry name" value="PSI_iron-sulfur_center"/>
</dbReference>
<dbReference type="Pfam" id="PF12838">
    <property type="entry name" value="Fer4_7"/>
    <property type="match status" value="1"/>
</dbReference>
<proteinExistence type="predicted"/>
<keyword evidence="1" id="KW-0004">4Fe-4S</keyword>
<evidence type="ECO:0000256" key="4">
    <source>
        <dbReference type="ARBA" id="ARBA00023014"/>
    </source>
</evidence>
<evidence type="ECO:0000256" key="2">
    <source>
        <dbReference type="ARBA" id="ARBA00022723"/>
    </source>
</evidence>
<dbReference type="GO" id="GO:0046872">
    <property type="term" value="F:metal ion binding"/>
    <property type="evidence" value="ECO:0007669"/>
    <property type="project" value="UniProtKB-KW"/>
</dbReference>
<dbReference type="EMBL" id="JAHJDP010000087">
    <property type="protein sequence ID" value="MBU2692355.1"/>
    <property type="molecule type" value="Genomic_DNA"/>
</dbReference>
<dbReference type="PANTHER" id="PTHR24960:SF83">
    <property type="entry name" value="4FE-4S FERREDOXIN-TYPE DOMAIN-CONTAINING PROTEIN"/>
    <property type="match status" value="1"/>
</dbReference>